<dbReference type="Proteomes" id="UP000612808">
    <property type="component" value="Unassembled WGS sequence"/>
</dbReference>
<comment type="caution">
    <text evidence="5">The sequence shown here is derived from an EMBL/GenBank/DDBJ whole genome shotgun (WGS) entry which is preliminary data.</text>
</comment>
<dbReference type="InterPro" id="IPR002347">
    <property type="entry name" value="SDR_fam"/>
</dbReference>
<dbReference type="Gene3D" id="3.40.50.720">
    <property type="entry name" value="NAD(P)-binding Rossmann-like Domain"/>
    <property type="match status" value="1"/>
</dbReference>
<dbReference type="Pfam" id="PF13561">
    <property type="entry name" value="adh_short_C2"/>
    <property type="match status" value="1"/>
</dbReference>
<gene>
    <name evidence="5" type="ORF">Aru02nite_17670</name>
</gene>
<dbReference type="EMBL" id="BOMB01000010">
    <property type="protein sequence ID" value="GID10878.1"/>
    <property type="molecule type" value="Genomic_DNA"/>
</dbReference>
<feature type="domain" description="Ketoreductase" evidence="4">
    <location>
        <begin position="14"/>
        <end position="193"/>
    </location>
</feature>
<keyword evidence="2" id="KW-0560">Oxidoreductase</keyword>
<keyword evidence="3" id="KW-0520">NAD</keyword>
<dbReference type="InterPro" id="IPR036291">
    <property type="entry name" value="NAD(P)-bd_dom_sf"/>
</dbReference>
<reference evidence="5" key="1">
    <citation type="submission" date="2021-01" db="EMBL/GenBank/DDBJ databases">
        <title>Whole genome shotgun sequence of Actinocatenispora rupis NBRC 107355.</title>
        <authorList>
            <person name="Komaki H."/>
            <person name="Tamura T."/>
        </authorList>
    </citation>
    <scope>NUCLEOTIDE SEQUENCE</scope>
    <source>
        <strain evidence="5">NBRC 107355</strain>
    </source>
</reference>
<organism evidence="5 6">
    <name type="scientific">Actinocatenispora rupis</name>
    <dbReference type="NCBI Taxonomy" id="519421"/>
    <lineage>
        <taxon>Bacteria</taxon>
        <taxon>Bacillati</taxon>
        <taxon>Actinomycetota</taxon>
        <taxon>Actinomycetes</taxon>
        <taxon>Micromonosporales</taxon>
        <taxon>Micromonosporaceae</taxon>
        <taxon>Actinocatenispora</taxon>
    </lineage>
</organism>
<proteinExistence type="inferred from homology"/>
<dbReference type="InterPro" id="IPR020904">
    <property type="entry name" value="Sc_DH/Rdtase_CS"/>
</dbReference>
<dbReference type="PRINTS" id="PR00081">
    <property type="entry name" value="GDHRDH"/>
</dbReference>
<dbReference type="FunFam" id="3.40.50.720:FF:000084">
    <property type="entry name" value="Short-chain dehydrogenase reductase"/>
    <property type="match status" value="1"/>
</dbReference>
<name>A0A8J3J9U9_9ACTN</name>
<dbReference type="RefSeq" id="WP_203656478.1">
    <property type="nucleotide sequence ID" value="NZ_BAAAZM010000004.1"/>
</dbReference>
<evidence type="ECO:0000256" key="3">
    <source>
        <dbReference type="ARBA" id="ARBA00023027"/>
    </source>
</evidence>
<evidence type="ECO:0000259" key="4">
    <source>
        <dbReference type="SMART" id="SM00822"/>
    </source>
</evidence>
<evidence type="ECO:0000256" key="2">
    <source>
        <dbReference type="ARBA" id="ARBA00023002"/>
    </source>
</evidence>
<comment type="similarity">
    <text evidence="1">Belongs to the short-chain dehydrogenases/reductases (SDR) family.</text>
</comment>
<dbReference type="CDD" id="cd05233">
    <property type="entry name" value="SDR_c"/>
    <property type="match status" value="1"/>
</dbReference>
<keyword evidence="6" id="KW-1185">Reference proteome</keyword>
<dbReference type="PANTHER" id="PTHR24321">
    <property type="entry name" value="DEHYDROGENASES, SHORT CHAIN"/>
    <property type="match status" value="1"/>
</dbReference>
<evidence type="ECO:0000313" key="6">
    <source>
        <dbReference type="Proteomes" id="UP000612808"/>
    </source>
</evidence>
<dbReference type="PRINTS" id="PR00080">
    <property type="entry name" value="SDRFAMILY"/>
</dbReference>
<dbReference type="InterPro" id="IPR057326">
    <property type="entry name" value="KR_dom"/>
</dbReference>
<evidence type="ECO:0000256" key="1">
    <source>
        <dbReference type="ARBA" id="ARBA00006484"/>
    </source>
</evidence>
<protein>
    <submittedName>
        <fullName evidence="5">Short-chain dehydrogenase</fullName>
    </submittedName>
</protein>
<sequence length="278" mass="27826">MAHRGDSDGEHAGRTVLVTGGAGGIGRATAELLAERGAAVAVTALTLDEARAVTDAIAAAGGRALPVAANVADAAAVAAAVERTVAEYGGLDTLVVSAGIQRYGTVADTDEATWDEVFAVNTKGAFLAARAAIPHLRRSTGGAIVVVSSVQGHATQTEVAAYTASKGALAALVRSIAVDEARYGVRANAVSPGSVDTPMLRHSAELFAGDGPDAVADLLGRWGASHPLGRIAQPREIAEVIAFLAGPRASFLTGADVPVEGGLLAAVGVSLPDEPREG</sequence>
<dbReference type="AlphaFoldDB" id="A0A8J3J9U9"/>
<dbReference type="GO" id="GO:0016491">
    <property type="term" value="F:oxidoreductase activity"/>
    <property type="evidence" value="ECO:0007669"/>
    <property type="project" value="UniProtKB-KW"/>
</dbReference>
<dbReference type="SMART" id="SM00822">
    <property type="entry name" value="PKS_KR"/>
    <property type="match status" value="1"/>
</dbReference>
<dbReference type="SUPFAM" id="SSF51735">
    <property type="entry name" value="NAD(P)-binding Rossmann-fold domains"/>
    <property type="match status" value="1"/>
</dbReference>
<dbReference type="PROSITE" id="PS00061">
    <property type="entry name" value="ADH_SHORT"/>
    <property type="match status" value="1"/>
</dbReference>
<accession>A0A8J3J9U9</accession>
<evidence type="ECO:0000313" key="5">
    <source>
        <dbReference type="EMBL" id="GID10878.1"/>
    </source>
</evidence>
<dbReference type="PANTHER" id="PTHR24321:SF8">
    <property type="entry name" value="ESTRADIOL 17-BETA-DEHYDROGENASE 8-RELATED"/>
    <property type="match status" value="1"/>
</dbReference>